<dbReference type="InterPro" id="IPR004808">
    <property type="entry name" value="AP_endonuc_1"/>
</dbReference>
<dbReference type="Pfam" id="PF03372">
    <property type="entry name" value="Exo_endo_phos"/>
    <property type="match status" value="1"/>
</dbReference>
<evidence type="ECO:0000256" key="7">
    <source>
        <dbReference type="ARBA" id="ARBA00022801"/>
    </source>
</evidence>
<comment type="catalytic activity">
    <reaction evidence="1">
        <text>Exonucleolytic cleavage in the 3'- to 5'-direction to yield nucleoside 5'-phosphates.</text>
        <dbReference type="EC" id="3.1.11.2"/>
    </reaction>
</comment>
<keyword evidence="9" id="KW-0234">DNA repair</keyword>
<evidence type="ECO:0000256" key="5">
    <source>
        <dbReference type="ARBA" id="ARBA00022723"/>
    </source>
</evidence>
<dbReference type="GO" id="GO:0006284">
    <property type="term" value="P:base-excision repair"/>
    <property type="evidence" value="ECO:0007669"/>
    <property type="project" value="TreeGrafter"/>
</dbReference>
<dbReference type="SUPFAM" id="SSF56219">
    <property type="entry name" value="DNase I-like"/>
    <property type="match status" value="1"/>
</dbReference>
<evidence type="ECO:0000256" key="6">
    <source>
        <dbReference type="ARBA" id="ARBA00022763"/>
    </source>
</evidence>
<evidence type="ECO:0000256" key="4">
    <source>
        <dbReference type="ARBA" id="ARBA00012115"/>
    </source>
</evidence>
<dbReference type="EC" id="3.1.11.2" evidence="4"/>
<evidence type="ECO:0000259" key="10">
    <source>
        <dbReference type="Pfam" id="PF03372"/>
    </source>
</evidence>
<dbReference type="Proteomes" id="UP001295444">
    <property type="component" value="Chromosome 03"/>
</dbReference>
<gene>
    <name evidence="11" type="ORF">PECUL_23A008798</name>
</gene>
<reference evidence="11" key="1">
    <citation type="submission" date="2022-03" db="EMBL/GenBank/DDBJ databases">
        <authorList>
            <person name="Alioto T."/>
            <person name="Alioto T."/>
            <person name="Gomez Garrido J."/>
        </authorList>
    </citation>
    <scope>NUCLEOTIDE SEQUENCE</scope>
</reference>
<evidence type="ECO:0000313" key="12">
    <source>
        <dbReference type="Proteomes" id="UP001295444"/>
    </source>
</evidence>
<evidence type="ECO:0000256" key="1">
    <source>
        <dbReference type="ARBA" id="ARBA00000493"/>
    </source>
</evidence>
<evidence type="ECO:0000256" key="9">
    <source>
        <dbReference type="ARBA" id="ARBA00023204"/>
    </source>
</evidence>
<proteinExistence type="inferred from homology"/>
<evidence type="ECO:0000313" key="11">
    <source>
        <dbReference type="EMBL" id="CAH2272729.1"/>
    </source>
</evidence>
<comment type="cofactor">
    <cofactor evidence="2">
        <name>Mg(2+)</name>
        <dbReference type="ChEBI" id="CHEBI:18420"/>
    </cofactor>
</comment>
<dbReference type="PANTHER" id="PTHR22748">
    <property type="entry name" value="AP ENDONUCLEASE"/>
    <property type="match status" value="1"/>
</dbReference>
<keyword evidence="7" id="KW-0378">Hydrolase</keyword>
<dbReference type="GO" id="GO:0003906">
    <property type="term" value="F:DNA-(apurinic or apyrimidinic site) endonuclease activity"/>
    <property type="evidence" value="ECO:0007669"/>
    <property type="project" value="TreeGrafter"/>
</dbReference>
<dbReference type="PANTHER" id="PTHR22748:SF6">
    <property type="entry name" value="DNA-(APURINIC OR APYRIMIDINIC SITE) ENDONUCLEASE"/>
    <property type="match status" value="1"/>
</dbReference>
<evidence type="ECO:0000256" key="8">
    <source>
        <dbReference type="ARBA" id="ARBA00022842"/>
    </source>
</evidence>
<dbReference type="Gene3D" id="3.60.10.10">
    <property type="entry name" value="Endonuclease/exonuclease/phosphatase"/>
    <property type="match status" value="1"/>
</dbReference>
<keyword evidence="12" id="KW-1185">Reference proteome</keyword>
<protein>
    <recommendedName>
        <fullName evidence="4">exodeoxyribonuclease III</fullName>
        <ecNumber evidence="4">3.1.11.2</ecNumber>
    </recommendedName>
</protein>
<dbReference type="GO" id="GO:0008081">
    <property type="term" value="F:phosphoric diester hydrolase activity"/>
    <property type="evidence" value="ECO:0007669"/>
    <property type="project" value="TreeGrafter"/>
</dbReference>
<sequence length="140" mass="15789">MMDTGNGPGTSGAYHPATLSILTLNCRGLNIPEQRTHLLRELKKNRISVALLQETHFRKDAAPKLHNKSYPTNYFCDHPTAWKAGVAILIAADLEFQKLDSLLDQQGRFLFLKGTIAGMLYTFATAYVPNKRQAQFLRER</sequence>
<dbReference type="InterPro" id="IPR005135">
    <property type="entry name" value="Endo/exonuclease/phosphatase"/>
</dbReference>
<feature type="domain" description="Endonuclease/exonuclease/phosphatase" evidence="10">
    <location>
        <begin position="22"/>
        <end position="123"/>
    </location>
</feature>
<keyword evidence="6" id="KW-0227">DNA damage</keyword>
<comment type="similarity">
    <text evidence="3">Belongs to the DNA repair enzymes AP/ExoA family.</text>
</comment>
<accession>A0AAD1RJC5</accession>
<keyword evidence="8" id="KW-0460">Magnesium</keyword>
<evidence type="ECO:0000256" key="2">
    <source>
        <dbReference type="ARBA" id="ARBA00001946"/>
    </source>
</evidence>
<dbReference type="GO" id="GO:0008311">
    <property type="term" value="F:double-stranded DNA 3'-5' DNA exonuclease activity"/>
    <property type="evidence" value="ECO:0007669"/>
    <property type="project" value="UniProtKB-EC"/>
</dbReference>
<organism evidence="11 12">
    <name type="scientific">Pelobates cultripes</name>
    <name type="common">Western spadefoot toad</name>
    <dbReference type="NCBI Taxonomy" id="61616"/>
    <lineage>
        <taxon>Eukaryota</taxon>
        <taxon>Metazoa</taxon>
        <taxon>Chordata</taxon>
        <taxon>Craniata</taxon>
        <taxon>Vertebrata</taxon>
        <taxon>Euteleostomi</taxon>
        <taxon>Amphibia</taxon>
        <taxon>Batrachia</taxon>
        <taxon>Anura</taxon>
        <taxon>Pelobatoidea</taxon>
        <taxon>Pelobatidae</taxon>
        <taxon>Pelobates</taxon>
    </lineage>
</organism>
<name>A0AAD1RJC5_PELCU</name>
<evidence type="ECO:0000256" key="3">
    <source>
        <dbReference type="ARBA" id="ARBA00007092"/>
    </source>
</evidence>
<dbReference type="AlphaFoldDB" id="A0AAD1RJC5"/>
<dbReference type="EMBL" id="OW240914">
    <property type="protein sequence ID" value="CAH2272729.1"/>
    <property type="molecule type" value="Genomic_DNA"/>
</dbReference>
<dbReference type="InterPro" id="IPR036691">
    <property type="entry name" value="Endo/exonu/phosph_ase_sf"/>
</dbReference>
<dbReference type="GO" id="GO:0005634">
    <property type="term" value="C:nucleus"/>
    <property type="evidence" value="ECO:0007669"/>
    <property type="project" value="TreeGrafter"/>
</dbReference>
<dbReference type="GO" id="GO:0046872">
    <property type="term" value="F:metal ion binding"/>
    <property type="evidence" value="ECO:0007669"/>
    <property type="project" value="UniProtKB-KW"/>
</dbReference>
<keyword evidence="5" id="KW-0479">Metal-binding</keyword>